<organism evidence="2">
    <name type="scientific">Desulfofervidus auxilii</name>
    <dbReference type="NCBI Taxonomy" id="1621989"/>
    <lineage>
        <taxon>Bacteria</taxon>
        <taxon>Pseudomonadati</taxon>
        <taxon>Thermodesulfobacteriota</taxon>
        <taxon>Candidatus Desulfofervidia</taxon>
        <taxon>Candidatus Desulfofervidales</taxon>
        <taxon>Candidatus Desulfofervidaceae</taxon>
        <taxon>Candidatus Desulfofervidus</taxon>
    </lineage>
</organism>
<comment type="caution">
    <text evidence="2">The sequence shown here is derived from an EMBL/GenBank/DDBJ whole genome shotgun (WGS) entry which is preliminary data.</text>
</comment>
<keyword evidence="1" id="KW-1133">Transmembrane helix</keyword>
<dbReference type="EMBL" id="DRBS01000128">
    <property type="protein sequence ID" value="HDD43879.1"/>
    <property type="molecule type" value="Genomic_DNA"/>
</dbReference>
<keyword evidence="1" id="KW-0812">Transmembrane</keyword>
<dbReference type="AlphaFoldDB" id="A0A7C0U227"/>
<dbReference type="Proteomes" id="UP000886289">
    <property type="component" value="Unassembled WGS sequence"/>
</dbReference>
<reference evidence="2" key="1">
    <citation type="journal article" date="2020" name="mSystems">
        <title>Genome- and Community-Level Interaction Insights into Carbon Utilization and Element Cycling Functions of Hydrothermarchaeota in Hydrothermal Sediment.</title>
        <authorList>
            <person name="Zhou Z."/>
            <person name="Liu Y."/>
            <person name="Xu W."/>
            <person name="Pan J."/>
            <person name="Luo Z.H."/>
            <person name="Li M."/>
        </authorList>
    </citation>
    <scope>NUCLEOTIDE SEQUENCE [LARGE SCALE GENOMIC DNA]</scope>
    <source>
        <strain evidence="2">HyVt-233</strain>
    </source>
</reference>
<proteinExistence type="predicted"/>
<sequence>MSTWINTLLPFYGIFENPSFSTVFPSIWIGIIILLAVVAGIKFWESKRNCQKNIQYLIEVFRKYQPETLTDNFETLNEQLSQNAFIKHFWSEFTETLIRITIFPLNVEEQR</sequence>
<keyword evidence="1" id="KW-0472">Membrane</keyword>
<accession>A0A7C0U227</accession>
<gene>
    <name evidence="2" type="ORF">ENG63_03335</name>
</gene>
<name>A0A7C0U227_DESA2</name>
<feature type="transmembrane region" description="Helical" evidence="1">
    <location>
        <begin position="20"/>
        <end position="44"/>
    </location>
</feature>
<evidence type="ECO:0000256" key="1">
    <source>
        <dbReference type="SAM" id="Phobius"/>
    </source>
</evidence>
<evidence type="ECO:0000313" key="2">
    <source>
        <dbReference type="EMBL" id="HDD43879.1"/>
    </source>
</evidence>
<evidence type="ECO:0008006" key="3">
    <source>
        <dbReference type="Google" id="ProtNLM"/>
    </source>
</evidence>
<protein>
    <recommendedName>
        <fullName evidence="3">DUF4381 domain-containing protein</fullName>
    </recommendedName>
</protein>